<evidence type="ECO:0000256" key="3">
    <source>
        <dbReference type="ARBA" id="ARBA00023295"/>
    </source>
</evidence>
<keyword evidence="3 5" id="KW-0326">Glycosidase</keyword>
<dbReference type="InterPro" id="IPR017853">
    <property type="entry name" value="GH"/>
</dbReference>
<dbReference type="Proteomes" id="UP000759273">
    <property type="component" value="Unassembled WGS sequence"/>
</dbReference>
<dbReference type="SUPFAM" id="SSF51445">
    <property type="entry name" value="(Trans)glycosidases"/>
    <property type="match status" value="1"/>
</dbReference>
<feature type="non-terminal residue" evidence="5">
    <location>
        <position position="334"/>
    </location>
</feature>
<name>A0A943HM74_9FIRM</name>
<evidence type="ECO:0000256" key="2">
    <source>
        <dbReference type="ARBA" id="ARBA00022801"/>
    </source>
</evidence>
<dbReference type="EMBL" id="JAGZGG010000079">
    <property type="protein sequence ID" value="MBS5333890.1"/>
    <property type="molecule type" value="Genomic_DNA"/>
</dbReference>
<comment type="similarity">
    <text evidence="1">Belongs to the glycosyl hydrolase 13 family.</text>
</comment>
<evidence type="ECO:0000256" key="1">
    <source>
        <dbReference type="ARBA" id="ARBA00008061"/>
    </source>
</evidence>
<dbReference type="InterPro" id="IPR006047">
    <property type="entry name" value="GH13_cat_dom"/>
</dbReference>
<dbReference type="PANTHER" id="PTHR10357">
    <property type="entry name" value="ALPHA-AMYLASE FAMILY MEMBER"/>
    <property type="match status" value="1"/>
</dbReference>
<dbReference type="GO" id="GO:0009313">
    <property type="term" value="P:oligosaccharide catabolic process"/>
    <property type="evidence" value="ECO:0007669"/>
    <property type="project" value="TreeGrafter"/>
</dbReference>
<evidence type="ECO:0000313" key="6">
    <source>
        <dbReference type="Proteomes" id="UP000759273"/>
    </source>
</evidence>
<dbReference type="EC" id="3.2.1.93" evidence="5"/>
<dbReference type="Pfam" id="PF00128">
    <property type="entry name" value="Alpha-amylase"/>
    <property type="match status" value="1"/>
</dbReference>
<gene>
    <name evidence="5" type="ORF">KHY36_15395</name>
</gene>
<feature type="domain" description="Glycosyl hydrolase family 13 catalytic" evidence="4">
    <location>
        <begin position="11"/>
        <end position="334"/>
    </location>
</feature>
<protein>
    <submittedName>
        <fullName evidence="5">Alpha,alpha-phosphotrehalase</fullName>
        <ecNumber evidence="5">3.2.1.93</ecNumber>
    </submittedName>
</protein>
<dbReference type="AlphaFoldDB" id="A0A943HM74"/>
<dbReference type="CDD" id="cd11333">
    <property type="entry name" value="AmyAc_SI_OligoGlu_DGase"/>
    <property type="match status" value="1"/>
</dbReference>
<evidence type="ECO:0000259" key="4">
    <source>
        <dbReference type="SMART" id="SM00642"/>
    </source>
</evidence>
<sequence>MNDFKDKVVYQIYPKSFMDSNGDGFGDLKGVTAKLDYLADLGVDYLWLTPFFPSPQRDNGYDVADYRAVDPRYGTMEDLEELIREADKRGIGLMLDMVFNHTSTEHEWFKKALAGDKKYQDYYIFKDGTPDCYPTNWVSKFGGPAWEYVPCLGKWYLHLYDVMQADLNWENPAVREEMADILRFWKAKGIKGFRFDVINVISKPEFYENDYEGDGRRFYTDGRNVHKYLKELVAAGGIDGMITVGEMSSTTLENCIGYTAEGNHELTMCFNFHHLKVDYKDGQKWELMEPDYLAMKKLFQTWQEGMQAHGGWNALFWCNHDQPRAVSRFGSDTT</sequence>
<accession>A0A943HM74</accession>
<organism evidence="5 6">
    <name type="scientific">Subdoligranulum variabile</name>
    <dbReference type="NCBI Taxonomy" id="214851"/>
    <lineage>
        <taxon>Bacteria</taxon>
        <taxon>Bacillati</taxon>
        <taxon>Bacillota</taxon>
        <taxon>Clostridia</taxon>
        <taxon>Eubacteriales</taxon>
        <taxon>Oscillospiraceae</taxon>
        <taxon>Subdoligranulum</taxon>
    </lineage>
</organism>
<dbReference type="FunFam" id="3.90.400.10:FF:000002">
    <property type="entry name" value="Sucrose isomerase"/>
    <property type="match status" value="1"/>
</dbReference>
<dbReference type="Gene3D" id="3.90.400.10">
    <property type="entry name" value="Oligo-1,6-glucosidase, Domain 2"/>
    <property type="match status" value="1"/>
</dbReference>
<dbReference type="SMART" id="SM00642">
    <property type="entry name" value="Aamy"/>
    <property type="match status" value="1"/>
</dbReference>
<comment type="caution">
    <text evidence="5">The sequence shown here is derived from an EMBL/GenBank/DDBJ whole genome shotgun (WGS) entry which is preliminary data.</text>
</comment>
<dbReference type="GO" id="GO:0008788">
    <property type="term" value="F:alpha,alpha-phosphotrehalase activity"/>
    <property type="evidence" value="ECO:0007669"/>
    <property type="project" value="UniProtKB-EC"/>
</dbReference>
<dbReference type="GO" id="GO:0004556">
    <property type="term" value="F:alpha-amylase activity"/>
    <property type="evidence" value="ECO:0007669"/>
    <property type="project" value="TreeGrafter"/>
</dbReference>
<reference evidence="5" key="1">
    <citation type="submission" date="2021-02" db="EMBL/GenBank/DDBJ databases">
        <title>Infant gut strain persistence is associated with maternal origin, phylogeny, and functional potential including surface adhesion and iron acquisition.</title>
        <authorList>
            <person name="Lou Y.C."/>
        </authorList>
    </citation>
    <scope>NUCLEOTIDE SEQUENCE</scope>
    <source>
        <strain evidence="5">L3_101_000M1_dasL3_101_000M1_concoct_87</strain>
    </source>
</reference>
<proteinExistence type="inferred from homology"/>
<keyword evidence="2 5" id="KW-0378">Hydrolase</keyword>
<dbReference type="PANTHER" id="PTHR10357:SF217">
    <property type="entry name" value="TREHALOSE-6-PHOSPHATE HYDROLASE"/>
    <property type="match status" value="1"/>
</dbReference>
<dbReference type="Gene3D" id="3.20.20.80">
    <property type="entry name" value="Glycosidases"/>
    <property type="match status" value="1"/>
</dbReference>
<evidence type="ECO:0000313" key="5">
    <source>
        <dbReference type="EMBL" id="MBS5333890.1"/>
    </source>
</evidence>
<dbReference type="InterPro" id="IPR045857">
    <property type="entry name" value="O16G_dom_2"/>
</dbReference>